<accession>A0A4U0FH25</accession>
<dbReference type="SUPFAM" id="SSF56235">
    <property type="entry name" value="N-terminal nucleophile aminohydrolases (Ntn hydrolases)"/>
    <property type="match status" value="1"/>
</dbReference>
<proteinExistence type="predicted"/>
<reference evidence="2 3" key="1">
    <citation type="submission" date="2019-04" db="EMBL/GenBank/DDBJ databases">
        <title>Cohnella sp. nov., isolated from soil.</title>
        <authorList>
            <person name="Kim W."/>
        </authorList>
    </citation>
    <scope>NUCLEOTIDE SEQUENCE [LARGE SCALE GENOMIC DNA]</scope>
    <source>
        <strain evidence="2 3">CAU 1483</strain>
    </source>
</reference>
<sequence>MDVNLEEERKADYQVFRAEGSHYAIGFETARRADKSIGPMNGWSAEKMRFAEKCRNVVNDVYPEMTEEFRGYAEGAGVAEEELLWHYTLGVTGGCSGIAVRTPQGLLVGRNYDFFYWENRRHLIFTRPEEGYAHIGMHEGLVGGRFDGLNEKGLYVSFNGAGPHPDPAQPGLSFHLIVRYLLEKCSDTKEAQEALMSLPVKEPKSYLVTDADDAFVAEVHPAKRAVRRMDGDVLLVTNHFVDAGMVPYMREWPNSGARYRKLEQYAARITGYMDGDHADLMREAFRDHEAPLCGHEDGLATFWSCIAEPKNRRIFYCLGAPCRNEYQEYFAF</sequence>
<dbReference type="EMBL" id="SUPK01000003">
    <property type="protein sequence ID" value="TJY42702.1"/>
    <property type="molecule type" value="Genomic_DNA"/>
</dbReference>
<evidence type="ECO:0000313" key="3">
    <source>
        <dbReference type="Proteomes" id="UP000309673"/>
    </source>
</evidence>
<comment type="caution">
    <text evidence="2">The sequence shown here is derived from an EMBL/GenBank/DDBJ whole genome shotgun (WGS) entry which is preliminary data.</text>
</comment>
<name>A0A4U0FH25_9BACL</name>
<dbReference type="InterPro" id="IPR047794">
    <property type="entry name" value="C45_proenzyme-like"/>
</dbReference>
<dbReference type="Gene3D" id="3.60.60.10">
    <property type="entry name" value="Penicillin V Acylase, Chain A"/>
    <property type="match status" value="1"/>
</dbReference>
<protein>
    <recommendedName>
        <fullName evidence="1">Peptidase C45 hydrolase domain-containing protein</fullName>
    </recommendedName>
</protein>
<dbReference type="InterPro" id="IPR029055">
    <property type="entry name" value="Ntn_hydrolases_N"/>
</dbReference>
<dbReference type="NCBIfam" id="NF040521">
    <property type="entry name" value="C45_proenzyme"/>
    <property type="match status" value="1"/>
</dbReference>
<dbReference type="OrthoDB" id="8617387at2"/>
<evidence type="ECO:0000313" key="2">
    <source>
        <dbReference type="EMBL" id="TJY42702.1"/>
    </source>
</evidence>
<feature type="domain" description="Peptidase C45 hydrolase" evidence="1">
    <location>
        <begin position="101"/>
        <end position="321"/>
    </location>
</feature>
<dbReference type="AlphaFoldDB" id="A0A4U0FH25"/>
<dbReference type="PANTHER" id="PTHR34180:SF1">
    <property type="entry name" value="BETA-ALANYL-DOPAMINE_CARCININE HYDROLASE"/>
    <property type="match status" value="1"/>
</dbReference>
<dbReference type="InterPro" id="IPR005079">
    <property type="entry name" value="Peptidase_C45_hydrolase"/>
</dbReference>
<organism evidence="2 3">
    <name type="scientific">Cohnella pontilimi</name>
    <dbReference type="NCBI Taxonomy" id="2564100"/>
    <lineage>
        <taxon>Bacteria</taxon>
        <taxon>Bacillati</taxon>
        <taxon>Bacillota</taxon>
        <taxon>Bacilli</taxon>
        <taxon>Bacillales</taxon>
        <taxon>Paenibacillaceae</taxon>
        <taxon>Cohnella</taxon>
    </lineage>
</organism>
<gene>
    <name evidence="2" type="ORF">E5161_07600</name>
</gene>
<dbReference type="Proteomes" id="UP000309673">
    <property type="component" value="Unassembled WGS sequence"/>
</dbReference>
<dbReference type="Pfam" id="PF03417">
    <property type="entry name" value="AAT"/>
    <property type="match status" value="1"/>
</dbReference>
<keyword evidence="3" id="KW-1185">Reference proteome</keyword>
<dbReference type="InterPro" id="IPR047801">
    <property type="entry name" value="Peptidase_C45"/>
</dbReference>
<dbReference type="RefSeq" id="WP_136777121.1">
    <property type="nucleotide sequence ID" value="NZ_SUPK01000003.1"/>
</dbReference>
<evidence type="ECO:0000259" key="1">
    <source>
        <dbReference type="Pfam" id="PF03417"/>
    </source>
</evidence>
<dbReference type="PANTHER" id="PTHR34180">
    <property type="entry name" value="PEPTIDASE C45"/>
    <property type="match status" value="1"/>
</dbReference>